<accession>A0A8H9IQ52</accession>
<gene>
    <name evidence="1" type="ORF">GCM10017566_07830</name>
</gene>
<dbReference type="EMBL" id="BNAV01000001">
    <property type="protein sequence ID" value="GHF37115.1"/>
    <property type="molecule type" value="Genomic_DNA"/>
</dbReference>
<protein>
    <submittedName>
        <fullName evidence="1">Uncharacterized protein</fullName>
    </submittedName>
</protein>
<dbReference type="AlphaFoldDB" id="A0A8H9IQ52"/>
<evidence type="ECO:0000313" key="2">
    <source>
        <dbReference type="Proteomes" id="UP000658656"/>
    </source>
</evidence>
<keyword evidence="2" id="KW-1185">Reference proteome</keyword>
<evidence type="ECO:0000313" key="1">
    <source>
        <dbReference type="EMBL" id="GHF37115.1"/>
    </source>
</evidence>
<name>A0A8H9IQ52_9PSEU</name>
<sequence>MKDRTTLASAVISGAGRGQGFESFALRFREILGPGQQQPGGPAWREVWMLVEVPALVQVPHEEVVAAVVAQSPDFAEQRGGSDARVLFTAGA</sequence>
<dbReference type="Proteomes" id="UP000658656">
    <property type="component" value="Unassembled WGS sequence"/>
</dbReference>
<reference evidence="1" key="2">
    <citation type="submission" date="2020-09" db="EMBL/GenBank/DDBJ databases">
        <authorList>
            <person name="Sun Q."/>
            <person name="Zhou Y."/>
        </authorList>
    </citation>
    <scope>NUCLEOTIDE SEQUENCE</scope>
    <source>
        <strain evidence="1">CGMCC 4.7679</strain>
    </source>
</reference>
<comment type="caution">
    <text evidence="1">The sequence shown here is derived from an EMBL/GenBank/DDBJ whole genome shotgun (WGS) entry which is preliminary data.</text>
</comment>
<organism evidence="1 2">
    <name type="scientific">Amycolatopsis bartoniae</name>
    <dbReference type="NCBI Taxonomy" id="941986"/>
    <lineage>
        <taxon>Bacteria</taxon>
        <taxon>Bacillati</taxon>
        <taxon>Actinomycetota</taxon>
        <taxon>Actinomycetes</taxon>
        <taxon>Pseudonocardiales</taxon>
        <taxon>Pseudonocardiaceae</taxon>
        <taxon>Amycolatopsis</taxon>
    </lineage>
</organism>
<proteinExistence type="predicted"/>
<reference evidence="1" key="1">
    <citation type="journal article" date="2014" name="Int. J. Syst. Evol. Microbiol.">
        <title>Complete genome sequence of Corynebacterium casei LMG S-19264T (=DSM 44701T), isolated from a smear-ripened cheese.</title>
        <authorList>
            <consortium name="US DOE Joint Genome Institute (JGI-PGF)"/>
            <person name="Walter F."/>
            <person name="Albersmeier A."/>
            <person name="Kalinowski J."/>
            <person name="Ruckert C."/>
        </authorList>
    </citation>
    <scope>NUCLEOTIDE SEQUENCE</scope>
    <source>
        <strain evidence="1">CGMCC 4.7679</strain>
    </source>
</reference>